<dbReference type="InterPro" id="IPR002686">
    <property type="entry name" value="Transposase_17"/>
</dbReference>
<reference evidence="3" key="1">
    <citation type="submission" date="2017-09" db="EMBL/GenBank/DDBJ databases">
        <title>Depth-based differentiation of microbial function through sediment-hosted aquifers and enrichment of novel symbionts in the deep terrestrial subsurface.</title>
        <authorList>
            <person name="Probst A.J."/>
            <person name="Ladd B."/>
            <person name="Jarett J.K."/>
            <person name="Geller-Mcgrath D.E."/>
            <person name="Sieber C.M.K."/>
            <person name="Emerson J.B."/>
            <person name="Anantharaman K."/>
            <person name="Thomas B.C."/>
            <person name="Malmstrom R."/>
            <person name="Stieglmeier M."/>
            <person name="Klingl A."/>
            <person name="Woyke T."/>
            <person name="Ryan C.M."/>
            <person name="Banfield J.F."/>
        </authorList>
    </citation>
    <scope>NUCLEOTIDE SEQUENCE [LARGE SCALE GENOMIC DNA]</scope>
</reference>
<protein>
    <submittedName>
        <fullName evidence="2">Transposase</fullName>
    </submittedName>
</protein>
<dbReference type="InterPro" id="IPR036515">
    <property type="entry name" value="Transposase_17_sf"/>
</dbReference>
<dbReference type="PANTHER" id="PTHR36966">
    <property type="entry name" value="REP-ASSOCIATED TYROSINE TRANSPOSASE"/>
    <property type="match status" value="1"/>
</dbReference>
<dbReference type="GO" id="GO:0043565">
    <property type="term" value="F:sequence-specific DNA binding"/>
    <property type="evidence" value="ECO:0007669"/>
    <property type="project" value="TreeGrafter"/>
</dbReference>
<organism evidence="2 3">
    <name type="scientific">Candidatus Collierbacteria bacterium CG09_land_8_20_14_0_10_46_12</name>
    <dbReference type="NCBI Taxonomy" id="1974533"/>
    <lineage>
        <taxon>Bacteria</taxon>
        <taxon>Candidatus Collieribacteriota</taxon>
    </lineage>
</organism>
<dbReference type="SMART" id="SM01321">
    <property type="entry name" value="Y1_Tnp"/>
    <property type="match status" value="1"/>
</dbReference>
<evidence type="ECO:0000259" key="1">
    <source>
        <dbReference type="SMART" id="SM01321"/>
    </source>
</evidence>
<dbReference type="SUPFAM" id="SSF143422">
    <property type="entry name" value="Transposase IS200-like"/>
    <property type="match status" value="1"/>
</dbReference>
<dbReference type="GO" id="GO:0004803">
    <property type="term" value="F:transposase activity"/>
    <property type="evidence" value="ECO:0007669"/>
    <property type="project" value="InterPro"/>
</dbReference>
<proteinExistence type="predicted"/>
<dbReference type="Proteomes" id="UP000229574">
    <property type="component" value="Unassembled WGS sequence"/>
</dbReference>
<accession>A0A2H0WYV9</accession>
<dbReference type="GO" id="GO:0006313">
    <property type="term" value="P:DNA transposition"/>
    <property type="evidence" value="ECO:0007669"/>
    <property type="project" value="InterPro"/>
</dbReference>
<dbReference type="EMBL" id="PEYY01000100">
    <property type="protein sequence ID" value="PIS17832.1"/>
    <property type="molecule type" value="Genomic_DNA"/>
</dbReference>
<evidence type="ECO:0000313" key="2">
    <source>
        <dbReference type="EMBL" id="PIS17832.1"/>
    </source>
</evidence>
<sequence>MTTNFPYRTSIRLSDFDYSSPNWYYVTICTHERENLFGQIKNEEMISNDIGTMINKWWYKLPEKFPWVKLSHYILMPNHLHGVIRIVGAIPRNRPLHHTGENMVSPLPINTYDGGHTGENMVSPLPINNTYDGLGQIISWFKRMSINEYINNVKTNNWPRFNQRLWQRNYYEHIIRDERELAHVRQYISDNPKNWNVDKLHM</sequence>
<gene>
    <name evidence="2" type="ORF">COT54_02565</name>
</gene>
<dbReference type="Gene3D" id="3.30.70.1290">
    <property type="entry name" value="Transposase IS200-like"/>
    <property type="match status" value="1"/>
</dbReference>
<name>A0A2H0WYV9_9BACT</name>
<comment type="caution">
    <text evidence="2">The sequence shown here is derived from an EMBL/GenBank/DDBJ whole genome shotgun (WGS) entry which is preliminary data.</text>
</comment>
<evidence type="ECO:0000313" key="3">
    <source>
        <dbReference type="Proteomes" id="UP000229574"/>
    </source>
</evidence>
<dbReference type="InterPro" id="IPR052715">
    <property type="entry name" value="RAYT_transposase"/>
</dbReference>
<feature type="domain" description="Transposase IS200-like" evidence="1">
    <location>
        <begin position="20"/>
        <end position="191"/>
    </location>
</feature>
<dbReference type="AlphaFoldDB" id="A0A2H0WYV9"/>
<dbReference type="PANTHER" id="PTHR36966:SF1">
    <property type="entry name" value="REP-ASSOCIATED TYROSINE TRANSPOSASE"/>
    <property type="match status" value="1"/>
</dbReference>